<accession>A0A0K2U1U4</accession>
<dbReference type="EMBL" id="HACA01014526">
    <property type="protein sequence ID" value="CDW31887.1"/>
    <property type="molecule type" value="Transcribed_RNA"/>
</dbReference>
<reference evidence="1" key="1">
    <citation type="submission" date="2014-05" db="EMBL/GenBank/DDBJ databases">
        <authorList>
            <person name="Chronopoulou M."/>
        </authorList>
    </citation>
    <scope>NUCLEOTIDE SEQUENCE</scope>
    <source>
        <tissue evidence="1">Whole organism</tissue>
    </source>
</reference>
<evidence type="ECO:0000313" key="1">
    <source>
        <dbReference type="EMBL" id="CDW31887.1"/>
    </source>
</evidence>
<proteinExistence type="predicted"/>
<name>A0A0K2U1U4_LEPSM</name>
<protein>
    <submittedName>
        <fullName evidence="1">Putative LOC100197594 [Hydra vulgaris]</fullName>
    </submittedName>
</protein>
<sequence length="153" mass="17658">MPLYFFKANEKVNMDVYYEVLRYHMLSWLKSTVPTMCLPKTVRRPARRPRSLAFLEGGHGSLGAGILLDFVLTRHELPALRWLLRFGGENQPDISSKCRFPNCCDDGVVKQLVLVINKGSCASVRTRIEAIIQNEGEMLNKKFRKLWNYQLLL</sequence>
<organism evidence="1">
    <name type="scientific">Lepeophtheirus salmonis</name>
    <name type="common">Salmon louse</name>
    <name type="synonym">Caligus salmonis</name>
    <dbReference type="NCBI Taxonomy" id="72036"/>
    <lineage>
        <taxon>Eukaryota</taxon>
        <taxon>Metazoa</taxon>
        <taxon>Ecdysozoa</taxon>
        <taxon>Arthropoda</taxon>
        <taxon>Crustacea</taxon>
        <taxon>Multicrustacea</taxon>
        <taxon>Hexanauplia</taxon>
        <taxon>Copepoda</taxon>
        <taxon>Siphonostomatoida</taxon>
        <taxon>Caligidae</taxon>
        <taxon>Lepeophtheirus</taxon>
    </lineage>
</organism>
<dbReference type="AlphaFoldDB" id="A0A0K2U1U4"/>